<evidence type="ECO:0000256" key="2">
    <source>
        <dbReference type="ARBA" id="ARBA00004569"/>
    </source>
</evidence>
<evidence type="ECO:0000256" key="9">
    <source>
        <dbReference type="ARBA" id="ARBA00022982"/>
    </source>
</evidence>
<accession>A0A397IYS9</accession>
<evidence type="ECO:0000256" key="5">
    <source>
        <dbReference type="ARBA" id="ARBA00018677"/>
    </source>
</evidence>
<comment type="subcellular location">
    <subcellularLocation>
        <location evidence="3">Mitochondrion inner membrane</location>
        <topology evidence="3">Peripheral membrane protein</topology>
    </subcellularLocation>
    <subcellularLocation>
        <location evidence="2">Mitochondrion intermembrane space</location>
    </subcellularLocation>
</comment>
<evidence type="ECO:0000313" key="13">
    <source>
        <dbReference type="EMBL" id="RHZ78254.1"/>
    </source>
</evidence>
<comment type="similarity">
    <text evidence="4">Belongs to the complex I NDUFB7 subunit family.</text>
</comment>
<evidence type="ECO:0000256" key="1">
    <source>
        <dbReference type="ARBA" id="ARBA00003195"/>
    </source>
</evidence>
<evidence type="ECO:0000256" key="3">
    <source>
        <dbReference type="ARBA" id="ARBA00004637"/>
    </source>
</evidence>
<name>A0A397IYS9_9GLOM</name>
<dbReference type="Proteomes" id="UP000266861">
    <property type="component" value="Unassembled WGS sequence"/>
</dbReference>
<keyword evidence="9" id="KW-0249">Electron transport</keyword>
<keyword evidence="7" id="KW-0679">Respiratory chain</keyword>
<dbReference type="GO" id="GO:0005758">
    <property type="term" value="C:mitochondrial intermembrane space"/>
    <property type="evidence" value="ECO:0007669"/>
    <property type="project" value="UniProtKB-SubCell"/>
</dbReference>
<evidence type="ECO:0000256" key="12">
    <source>
        <dbReference type="ARBA" id="ARBA00023157"/>
    </source>
</evidence>
<organism evidence="13 14">
    <name type="scientific">Diversispora epigaea</name>
    <dbReference type="NCBI Taxonomy" id="1348612"/>
    <lineage>
        <taxon>Eukaryota</taxon>
        <taxon>Fungi</taxon>
        <taxon>Fungi incertae sedis</taxon>
        <taxon>Mucoromycota</taxon>
        <taxon>Glomeromycotina</taxon>
        <taxon>Glomeromycetes</taxon>
        <taxon>Diversisporales</taxon>
        <taxon>Diversisporaceae</taxon>
        <taxon>Diversispora</taxon>
    </lineage>
</organism>
<keyword evidence="14" id="KW-1185">Reference proteome</keyword>
<evidence type="ECO:0000256" key="8">
    <source>
        <dbReference type="ARBA" id="ARBA00022792"/>
    </source>
</evidence>
<keyword evidence="11" id="KW-0472">Membrane</keyword>
<dbReference type="OrthoDB" id="268414at2759"/>
<comment type="caution">
    <text evidence="13">The sequence shown here is derived from an EMBL/GenBank/DDBJ whole genome shotgun (WGS) entry which is preliminary data.</text>
</comment>
<dbReference type="EMBL" id="PQFF01000156">
    <property type="protein sequence ID" value="RHZ78254.1"/>
    <property type="molecule type" value="Genomic_DNA"/>
</dbReference>
<proteinExistence type="inferred from homology"/>
<dbReference type="STRING" id="1348612.A0A397IYS9"/>
<protein>
    <recommendedName>
        <fullName evidence="5">NADH dehydrogenase [ubiquinone] 1 beta subcomplex subunit 7</fullName>
    </recommendedName>
</protein>
<keyword evidence="10" id="KW-0496">Mitochondrion</keyword>
<evidence type="ECO:0000256" key="7">
    <source>
        <dbReference type="ARBA" id="ARBA00022660"/>
    </source>
</evidence>
<dbReference type="PANTHER" id="PTHR20900:SF0">
    <property type="entry name" value="NADH DEHYDROGENASE [UBIQUINONE] 1 BETA SUBCOMPLEX SUBUNIT 7"/>
    <property type="match status" value="1"/>
</dbReference>
<keyword evidence="6" id="KW-0813">Transport</keyword>
<dbReference type="PROSITE" id="PS51808">
    <property type="entry name" value="CHCH"/>
    <property type="match status" value="1"/>
</dbReference>
<comment type="function">
    <text evidence="1">Accessory subunit of the mitochondrial membrane respiratory chain NADH dehydrogenase (Complex I), that is believed not to be involved in catalysis. Complex I functions in the transfer of electrons from NADH to the respiratory chain. The immediate electron acceptor for the enzyme is believed to be ubiquinone.</text>
</comment>
<keyword evidence="8" id="KW-0999">Mitochondrion inner membrane</keyword>
<reference evidence="13 14" key="1">
    <citation type="submission" date="2018-08" db="EMBL/GenBank/DDBJ databases">
        <title>Genome and evolution of the arbuscular mycorrhizal fungus Diversispora epigaea (formerly Glomus versiforme) and its bacterial endosymbionts.</title>
        <authorList>
            <person name="Sun X."/>
            <person name="Fei Z."/>
            <person name="Harrison M."/>
        </authorList>
    </citation>
    <scope>NUCLEOTIDE SEQUENCE [LARGE SCALE GENOMIC DNA]</scope>
    <source>
        <strain evidence="13 14">IT104</strain>
    </source>
</reference>
<evidence type="ECO:0000256" key="10">
    <source>
        <dbReference type="ARBA" id="ARBA00023128"/>
    </source>
</evidence>
<evidence type="ECO:0000313" key="14">
    <source>
        <dbReference type="Proteomes" id="UP000266861"/>
    </source>
</evidence>
<dbReference type="InterPro" id="IPR008698">
    <property type="entry name" value="NDUB7"/>
</dbReference>
<keyword evidence="12" id="KW-1015">Disulfide bond</keyword>
<dbReference type="PANTHER" id="PTHR20900">
    <property type="entry name" value="NADH:UBIQUINONE OXIDOREDUCTASE B18-LIKE SUBUNIT"/>
    <property type="match status" value="1"/>
</dbReference>
<sequence length="89" mass="10830">MAQTSLEDPDENPVMIATQQEMAEARLPLTHRDYCAHLLIPLNSCRFKNNFFPWKCEEERHAYEKCQYEDFLRRKRLMLKRKKELENNK</sequence>
<dbReference type="GO" id="GO:0005743">
    <property type="term" value="C:mitochondrial inner membrane"/>
    <property type="evidence" value="ECO:0007669"/>
    <property type="project" value="UniProtKB-SubCell"/>
</dbReference>
<evidence type="ECO:0000256" key="11">
    <source>
        <dbReference type="ARBA" id="ARBA00023136"/>
    </source>
</evidence>
<gene>
    <name evidence="13" type="ORF">Glove_166g285</name>
</gene>
<evidence type="ECO:0000256" key="6">
    <source>
        <dbReference type="ARBA" id="ARBA00022448"/>
    </source>
</evidence>
<evidence type="ECO:0000256" key="4">
    <source>
        <dbReference type="ARBA" id="ARBA00008006"/>
    </source>
</evidence>
<dbReference type="AlphaFoldDB" id="A0A397IYS9"/>
<dbReference type="Pfam" id="PF05676">
    <property type="entry name" value="NDUF_B7"/>
    <property type="match status" value="1"/>
</dbReference>